<accession>A0A1V6PJG9</accession>
<feature type="coiled-coil region" evidence="1">
    <location>
        <begin position="574"/>
        <end position="650"/>
    </location>
</feature>
<feature type="compositionally biased region" description="Basic and acidic residues" evidence="2">
    <location>
        <begin position="692"/>
        <end position="710"/>
    </location>
</feature>
<dbReference type="GO" id="GO:0005200">
    <property type="term" value="F:structural constituent of cytoskeleton"/>
    <property type="evidence" value="ECO:0007669"/>
    <property type="project" value="TreeGrafter"/>
</dbReference>
<dbReference type="STRING" id="69771.A0A1V6PJG9"/>
<evidence type="ECO:0000313" key="3">
    <source>
        <dbReference type="EMBL" id="OQD77188.1"/>
    </source>
</evidence>
<gene>
    <name evidence="3" type="ORF">PENDEC_c003G04530</name>
</gene>
<organism evidence="3 4">
    <name type="scientific">Penicillium decumbens</name>
    <dbReference type="NCBI Taxonomy" id="69771"/>
    <lineage>
        <taxon>Eukaryota</taxon>
        <taxon>Fungi</taxon>
        <taxon>Dikarya</taxon>
        <taxon>Ascomycota</taxon>
        <taxon>Pezizomycotina</taxon>
        <taxon>Eurotiomycetes</taxon>
        <taxon>Eurotiomycetidae</taxon>
        <taxon>Eurotiales</taxon>
        <taxon>Aspergillaceae</taxon>
        <taxon>Penicillium</taxon>
    </lineage>
</organism>
<dbReference type="Proteomes" id="UP000191522">
    <property type="component" value="Unassembled WGS sequence"/>
</dbReference>
<dbReference type="PANTHER" id="PTHR47357">
    <property type="entry name" value="COP1-INTERACTIVE PROTEIN 1"/>
    <property type="match status" value="1"/>
</dbReference>
<protein>
    <submittedName>
        <fullName evidence="3">Uncharacterized protein</fullName>
    </submittedName>
</protein>
<proteinExistence type="predicted"/>
<dbReference type="OMA" id="QHIGRLM"/>
<dbReference type="PANTHER" id="PTHR47357:SF1">
    <property type="entry name" value="SPINDLE POLE BODY COMPONENT 110"/>
    <property type="match status" value="1"/>
</dbReference>
<feature type="compositionally biased region" description="Basic and acidic residues" evidence="2">
    <location>
        <begin position="893"/>
        <end position="907"/>
    </location>
</feature>
<feature type="coiled-coil region" evidence="1">
    <location>
        <begin position="736"/>
        <end position="866"/>
    </location>
</feature>
<evidence type="ECO:0000256" key="2">
    <source>
        <dbReference type="SAM" id="MobiDB-lite"/>
    </source>
</evidence>
<dbReference type="GO" id="GO:0005856">
    <property type="term" value="C:cytoskeleton"/>
    <property type="evidence" value="ECO:0007669"/>
    <property type="project" value="TreeGrafter"/>
</dbReference>
<dbReference type="EMBL" id="MDYL01000003">
    <property type="protein sequence ID" value="OQD77188.1"/>
    <property type="molecule type" value="Genomic_DNA"/>
</dbReference>
<evidence type="ECO:0000313" key="4">
    <source>
        <dbReference type="Proteomes" id="UP000191522"/>
    </source>
</evidence>
<keyword evidence="1" id="KW-0175">Coiled coil</keyword>
<name>A0A1V6PJG9_PENDC</name>
<dbReference type="AlphaFoldDB" id="A0A1V6PJG9"/>
<sequence length="1031" mass="115090">MVAMTELTCLVREIERVVTAPYVPSLQDLYNLAQRSPSSNIHSWALQKPCQVGLLADIFVEGLSRSRVALPLLSVFAHTKIFRDSLLHRHPVILDTFLQKAVDAEEPEYDPECIALLSLPLPPNVVPPARLSGFITKLVHIMAGKPCADTVAPLHSLINTLQALPRILDEVPSEVMSNLQLEFTKTLRNLDDHMGNLLCLATFARIASNQNDCRHNQHGRDIPSWLLNIQDFFGPKRGLKTLDLVVLRVIFACSSNCNLTPSQAAEGIRLAICILDAVELEQKDAWISNNSSKIAKLCEKVAKDGLDRETQVMGVTFLLSLCPVAALPSQIRDVGLRVLVSRDSRAALGNMAPHLVSRLTESLASCDESIVYELLRFTVDALKDDSPNRGSLASLHVAALLLSGFQSTESKPIISALLNSASTKEAISSLFGRFPVMSSQAECHGSEVCYCAYAALKNTILLNLFEVYLAASLSQNGNTTDIMLMKSFVNRAARSFTDKSCSFSTADTKDSRESLFLRSTRDFSSARSSTRDWRSGVTECFMQNAQISHDNMMKKIGDVCFDLERRCYDIEGPLRSVEQERDHHIAENKQLNRQNEDLQRQLEQSAHTVSCLQHDLSRMEKNAENASCRIQELTVSLESLRHELQDQQRISGETLRTERETARSRELNLIARATEKDDQFEELQEETCRLRSENEEMRQTLDAASKERTMSSEASASLRRELAEIKCLLEESKILCGQKEDEVKRLLADNEELRMETATVKATVNEQNIEVERLHSALHTAEEKLQLETEMLTNKHNAEISRAESEISKHKEENSRLQGKMHAAAQDASKELQAKDARMHQLEKKIQSLRNERATKAREFSEAQQHIGRLMGVMGFSAPAAEPPVSNKHHRTRNTDATHIADRRQSAEDDDDDTQLSESFDSLASNLQGPSPKRSKGNRRSIVSTQAPPKTPGVISRSNPPPTTKSSSRRPLAETDFNSPVKPALDHSPKHSQPGGNHLQEFDLDMDLEFSKDFLFTSTTFSGSNDQAAPQ</sequence>
<feature type="compositionally biased region" description="Polar residues" evidence="2">
    <location>
        <begin position="916"/>
        <end position="929"/>
    </location>
</feature>
<reference evidence="4" key="1">
    <citation type="journal article" date="2017" name="Nat. Microbiol.">
        <title>Global analysis of biosynthetic gene clusters reveals vast potential of secondary metabolite production in Penicillium species.</title>
        <authorList>
            <person name="Nielsen J.C."/>
            <person name="Grijseels S."/>
            <person name="Prigent S."/>
            <person name="Ji B."/>
            <person name="Dainat J."/>
            <person name="Nielsen K.F."/>
            <person name="Frisvad J.C."/>
            <person name="Workman M."/>
            <person name="Nielsen J."/>
        </authorList>
    </citation>
    <scope>NUCLEOTIDE SEQUENCE [LARGE SCALE GENOMIC DNA]</scope>
    <source>
        <strain evidence="4">IBT 11843</strain>
    </source>
</reference>
<feature type="region of interest" description="Disordered" evidence="2">
    <location>
        <begin position="692"/>
        <end position="715"/>
    </location>
</feature>
<evidence type="ECO:0000256" key="1">
    <source>
        <dbReference type="SAM" id="Coils"/>
    </source>
</evidence>
<feature type="region of interest" description="Disordered" evidence="2">
    <location>
        <begin position="878"/>
        <end position="1004"/>
    </location>
</feature>
<comment type="caution">
    <text evidence="3">The sequence shown here is derived from an EMBL/GenBank/DDBJ whole genome shotgun (WGS) entry which is preliminary data.</text>
</comment>
<keyword evidence="4" id="KW-1185">Reference proteome</keyword>
<dbReference type="OrthoDB" id="5332870at2759"/>